<dbReference type="HOGENOM" id="CLU_015502_2_0_1"/>
<dbReference type="PROSITE" id="PS00463">
    <property type="entry name" value="ZN2_CY6_FUNGAL_1"/>
    <property type="match status" value="1"/>
</dbReference>
<dbReference type="GO" id="GO:0003677">
    <property type="term" value="F:DNA binding"/>
    <property type="evidence" value="ECO:0007669"/>
    <property type="project" value="InterPro"/>
</dbReference>
<dbReference type="KEGG" id="trr:M419DRAFT_76649"/>
<dbReference type="InterPro" id="IPR001138">
    <property type="entry name" value="Zn2Cys6_DnaBD"/>
</dbReference>
<proteinExistence type="predicted"/>
<keyword evidence="1" id="KW-0479">Metal-binding</keyword>
<reference evidence="6" key="1">
    <citation type="journal article" date="2013" name="Ind. Biotechnol.">
        <title>Comparative genomics analysis of Trichoderma reesei strains.</title>
        <authorList>
            <person name="Koike H."/>
            <person name="Aerts A."/>
            <person name="LaButti K."/>
            <person name="Grigoriev I.V."/>
            <person name="Baker S.E."/>
        </authorList>
    </citation>
    <scope>NUCLEOTIDE SEQUENCE [LARGE SCALE GENOMIC DNA]</scope>
    <source>
        <strain evidence="6">ATCC 56765 / BCRC 32924 / NRRL 11460 / Rut C-30</strain>
    </source>
</reference>
<feature type="region of interest" description="Disordered" evidence="3">
    <location>
        <begin position="620"/>
        <end position="640"/>
    </location>
</feature>
<feature type="domain" description="Zn(2)-C6 fungal-type" evidence="4">
    <location>
        <begin position="26"/>
        <end position="56"/>
    </location>
</feature>
<feature type="region of interest" description="Disordered" evidence="3">
    <location>
        <begin position="67"/>
        <end position="142"/>
    </location>
</feature>
<dbReference type="PROSITE" id="PS50048">
    <property type="entry name" value="ZN2_CY6_FUNGAL_2"/>
    <property type="match status" value="1"/>
</dbReference>
<evidence type="ECO:0000256" key="1">
    <source>
        <dbReference type="ARBA" id="ARBA00022723"/>
    </source>
</evidence>
<dbReference type="GO" id="GO:0008270">
    <property type="term" value="F:zinc ion binding"/>
    <property type="evidence" value="ECO:0007669"/>
    <property type="project" value="InterPro"/>
</dbReference>
<dbReference type="AlphaFoldDB" id="A0A024SCG8"/>
<dbReference type="SMART" id="SM00066">
    <property type="entry name" value="GAL4"/>
    <property type="match status" value="1"/>
</dbReference>
<dbReference type="CDD" id="cd12148">
    <property type="entry name" value="fungal_TF_MHR"/>
    <property type="match status" value="1"/>
</dbReference>
<sequence length="674" mass="73455">MDPEPDLGTAKSGSPKPASGTRVSLACLPCRTRHVRCDATKPRCNRCCEEDKECSYAKSRRGGLDRAALAARRSQAAAQAAAKKSSNSNSNSNSNAHSSSGSSSSNGQPSPAGSNDGTRLTSGLFPAHHPEPPPATAIDPSLYTPPDDAWSSILPSADLQSVDVTGDIFIDAYYRCFHRYHPCAPPRRFLERYLQDQIRQDELRPFVYVMRFVGSIYLSSHQPSLRPRCQELEELAASVIARVPPTAINFFMVPCHAIYSACLYWRGNTASSRHHMNTAIQLALDFGMQRREFAVDHGDGDPVLEECWRRTWWQVYIIDAYYAAIKRDAGFATFHVDATTDLPCEEDEYERGEIPRPKTLEEFESREFSSEDTVFSSFAYLIGGVRGMASAMARVLDLPASNASDSGGPSPKVLESVDSITEGWLLLLPESKRDIFSADGQVDELIFQAMMALHATIVGLHRPFSNCAFDPLECISSCSSPPTTTLSSHSDSGAEFRLIHTVKCIRAAEAQIGLLALPTKPCSHTPFVVCMLTTGTLSLLAACRYTLRGQELAVARDQIRMSIGCHKAMAAVWPQAGSNLHEVQAIAREVLGLPTGGIGGSTSSSSNNSSKQQVKTPILEHILPSPGPPSLSGPDSSSDSLSPFPLDNLQTYWNMSSIQPDMSFQWWSGGESHV</sequence>
<dbReference type="InterPro" id="IPR036864">
    <property type="entry name" value="Zn2-C6_fun-type_DNA-bd_sf"/>
</dbReference>
<dbReference type="PANTHER" id="PTHR47431:SF4">
    <property type="entry name" value="ZN(II)2CYS6 TRANSCRIPTION FACTOR (EUROFUNG)"/>
    <property type="match status" value="1"/>
</dbReference>
<dbReference type="CDD" id="cd00067">
    <property type="entry name" value="GAL4"/>
    <property type="match status" value="1"/>
</dbReference>
<dbReference type="Pfam" id="PF00172">
    <property type="entry name" value="Zn_clus"/>
    <property type="match status" value="1"/>
</dbReference>
<name>A0A024SCG8_HYPJR</name>
<dbReference type="Pfam" id="PF04082">
    <property type="entry name" value="Fungal_trans"/>
    <property type="match status" value="1"/>
</dbReference>
<evidence type="ECO:0000256" key="3">
    <source>
        <dbReference type="SAM" id="MobiDB-lite"/>
    </source>
</evidence>
<dbReference type="Proteomes" id="UP000024376">
    <property type="component" value="Unassembled WGS sequence"/>
</dbReference>
<dbReference type="GO" id="GO:0006351">
    <property type="term" value="P:DNA-templated transcription"/>
    <property type="evidence" value="ECO:0007669"/>
    <property type="project" value="InterPro"/>
</dbReference>
<feature type="region of interest" description="Disordered" evidence="3">
    <location>
        <begin position="1"/>
        <end position="22"/>
    </location>
</feature>
<evidence type="ECO:0000313" key="6">
    <source>
        <dbReference type="Proteomes" id="UP000024376"/>
    </source>
</evidence>
<keyword evidence="2" id="KW-0539">Nucleus</keyword>
<evidence type="ECO:0000259" key="4">
    <source>
        <dbReference type="PROSITE" id="PS50048"/>
    </source>
</evidence>
<accession>A0A024SCG8</accession>
<evidence type="ECO:0000313" key="5">
    <source>
        <dbReference type="EMBL" id="ETS02768.1"/>
    </source>
</evidence>
<organism evidence="5 6">
    <name type="scientific">Hypocrea jecorina (strain ATCC 56765 / BCRC 32924 / NRRL 11460 / Rut C-30)</name>
    <name type="common">Trichoderma reesei</name>
    <dbReference type="NCBI Taxonomy" id="1344414"/>
    <lineage>
        <taxon>Eukaryota</taxon>
        <taxon>Fungi</taxon>
        <taxon>Dikarya</taxon>
        <taxon>Ascomycota</taxon>
        <taxon>Pezizomycotina</taxon>
        <taxon>Sordariomycetes</taxon>
        <taxon>Hypocreomycetidae</taxon>
        <taxon>Hypocreales</taxon>
        <taxon>Hypocreaceae</taxon>
        <taxon>Trichoderma</taxon>
    </lineage>
</organism>
<protein>
    <recommendedName>
        <fullName evidence="4">Zn(2)-C6 fungal-type domain-containing protein</fullName>
    </recommendedName>
</protein>
<feature type="compositionally biased region" description="Low complexity" evidence="3">
    <location>
        <begin position="67"/>
        <end position="115"/>
    </location>
</feature>
<dbReference type="PANTHER" id="PTHR47431">
    <property type="entry name" value="ZN(II)2CYS6 TRANSCRIPTION FACTOR (EUROFUNG)-RELATED"/>
    <property type="match status" value="1"/>
</dbReference>
<gene>
    <name evidence="5" type="ORF">M419DRAFT_76649</name>
</gene>
<evidence type="ECO:0000256" key="2">
    <source>
        <dbReference type="ARBA" id="ARBA00023242"/>
    </source>
</evidence>
<dbReference type="EMBL" id="KI911144">
    <property type="protein sequence ID" value="ETS02768.1"/>
    <property type="molecule type" value="Genomic_DNA"/>
</dbReference>
<dbReference type="SUPFAM" id="SSF57701">
    <property type="entry name" value="Zn2/Cys6 DNA-binding domain"/>
    <property type="match status" value="1"/>
</dbReference>
<dbReference type="Gene3D" id="4.10.240.10">
    <property type="entry name" value="Zn(2)-C6 fungal-type DNA-binding domain"/>
    <property type="match status" value="1"/>
</dbReference>
<dbReference type="OrthoDB" id="2399539at2759"/>
<dbReference type="GO" id="GO:0000981">
    <property type="term" value="F:DNA-binding transcription factor activity, RNA polymerase II-specific"/>
    <property type="evidence" value="ECO:0007669"/>
    <property type="project" value="InterPro"/>
</dbReference>
<dbReference type="InterPro" id="IPR007219">
    <property type="entry name" value="XnlR_reg_dom"/>
</dbReference>